<name>X1ICR8_9ZZZZ</name>
<reference evidence="1" key="1">
    <citation type="journal article" date="2014" name="Front. Microbiol.">
        <title>High frequency of phylogenetically diverse reductive dehalogenase-homologous genes in deep subseafloor sedimentary metagenomes.</title>
        <authorList>
            <person name="Kawai M."/>
            <person name="Futagami T."/>
            <person name="Toyoda A."/>
            <person name="Takaki Y."/>
            <person name="Nishi S."/>
            <person name="Hori S."/>
            <person name="Arai W."/>
            <person name="Tsubouchi T."/>
            <person name="Morono Y."/>
            <person name="Uchiyama I."/>
            <person name="Ito T."/>
            <person name="Fujiyama A."/>
            <person name="Inagaki F."/>
            <person name="Takami H."/>
        </authorList>
    </citation>
    <scope>NUCLEOTIDE SEQUENCE</scope>
    <source>
        <strain evidence="1">Expedition CK06-06</strain>
    </source>
</reference>
<evidence type="ECO:0000313" key="1">
    <source>
        <dbReference type="EMBL" id="GAH80216.1"/>
    </source>
</evidence>
<proteinExistence type="predicted"/>
<feature type="non-terminal residue" evidence="1">
    <location>
        <position position="71"/>
    </location>
</feature>
<accession>X1ICR8</accession>
<dbReference type="Gene3D" id="3.40.50.2020">
    <property type="match status" value="1"/>
</dbReference>
<comment type="caution">
    <text evidence="1">The sequence shown here is derived from an EMBL/GenBank/DDBJ whole genome shotgun (WGS) entry which is preliminary data.</text>
</comment>
<protein>
    <submittedName>
        <fullName evidence="1">Uncharacterized protein</fullName>
    </submittedName>
</protein>
<dbReference type="EMBL" id="BARU01040678">
    <property type="protein sequence ID" value="GAH80216.1"/>
    <property type="molecule type" value="Genomic_DNA"/>
</dbReference>
<sequence length="71" mass="8165">MPPVLSNFFAVFALTNRYLFAAVCRKRFPGPRGRRIVGSAIERFRESDIEEVVITDSLPLPEEKQIDKIKQ</sequence>
<organism evidence="1">
    <name type="scientific">marine sediment metagenome</name>
    <dbReference type="NCBI Taxonomy" id="412755"/>
    <lineage>
        <taxon>unclassified sequences</taxon>
        <taxon>metagenomes</taxon>
        <taxon>ecological metagenomes</taxon>
    </lineage>
</organism>
<dbReference type="InterPro" id="IPR029057">
    <property type="entry name" value="PRTase-like"/>
</dbReference>
<gene>
    <name evidence="1" type="ORF">S03H2_62852</name>
</gene>
<dbReference type="AlphaFoldDB" id="X1ICR8"/>